<evidence type="ECO:0000256" key="2">
    <source>
        <dbReference type="SAM" id="SignalP"/>
    </source>
</evidence>
<accession>A0AAD6LRH3</accession>
<name>A0AAD6LRH3_9ROSI</name>
<evidence type="ECO:0000313" key="4">
    <source>
        <dbReference type="Proteomes" id="UP001164929"/>
    </source>
</evidence>
<organism evidence="3 4">
    <name type="scientific">Populus alba x Populus x berolinensis</name>
    <dbReference type="NCBI Taxonomy" id="444605"/>
    <lineage>
        <taxon>Eukaryota</taxon>
        <taxon>Viridiplantae</taxon>
        <taxon>Streptophyta</taxon>
        <taxon>Embryophyta</taxon>
        <taxon>Tracheophyta</taxon>
        <taxon>Spermatophyta</taxon>
        <taxon>Magnoliopsida</taxon>
        <taxon>eudicotyledons</taxon>
        <taxon>Gunneridae</taxon>
        <taxon>Pentapetalae</taxon>
        <taxon>rosids</taxon>
        <taxon>fabids</taxon>
        <taxon>Malpighiales</taxon>
        <taxon>Salicaceae</taxon>
        <taxon>Saliceae</taxon>
        <taxon>Populus</taxon>
    </lineage>
</organism>
<keyword evidence="2" id="KW-0732">Signal</keyword>
<comment type="caution">
    <text evidence="3">The sequence shown here is derived from an EMBL/GenBank/DDBJ whole genome shotgun (WGS) entry which is preliminary data.</text>
</comment>
<proteinExistence type="predicted"/>
<evidence type="ECO:0000256" key="1">
    <source>
        <dbReference type="SAM" id="Phobius"/>
    </source>
</evidence>
<keyword evidence="1" id="KW-0472">Membrane</keyword>
<gene>
    <name evidence="3" type="ORF">NC653_032416</name>
</gene>
<reference evidence="3" key="1">
    <citation type="journal article" date="2023" name="Mol. Ecol. Resour.">
        <title>Chromosome-level genome assembly of a triploid poplar Populus alba 'Berolinensis'.</title>
        <authorList>
            <person name="Chen S."/>
            <person name="Yu Y."/>
            <person name="Wang X."/>
            <person name="Wang S."/>
            <person name="Zhang T."/>
            <person name="Zhou Y."/>
            <person name="He R."/>
            <person name="Meng N."/>
            <person name="Wang Y."/>
            <person name="Liu W."/>
            <person name="Liu Z."/>
            <person name="Liu J."/>
            <person name="Guo Q."/>
            <person name="Huang H."/>
            <person name="Sederoff R.R."/>
            <person name="Wang G."/>
            <person name="Qu G."/>
            <person name="Chen S."/>
        </authorList>
    </citation>
    <scope>NUCLEOTIDE SEQUENCE</scope>
    <source>
        <strain evidence="3">SC-2020</strain>
    </source>
</reference>
<feature type="chain" id="PRO_5042124535" evidence="2">
    <location>
        <begin position="24"/>
        <end position="96"/>
    </location>
</feature>
<sequence>MKKEKTFFILMLMIMAKKNLISTERTSGMRLEPGVYARNMEAVLAFQQLPQPLTIHHFMEANHAIWGLVIIVLSGIMLLAKGERRDVVSSPQYLCA</sequence>
<protein>
    <submittedName>
        <fullName evidence="3">Uncharacterized protein</fullName>
    </submittedName>
</protein>
<dbReference type="AlphaFoldDB" id="A0AAD6LRH3"/>
<dbReference type="EMBL" id="JAQIZT010000014">
    <property type="protein sequence ID" value="KAJ6971868.1"/>
    <property type="molecule type" value="Genomic_DNA"/>
</dbReference>
<keyword evidence="4" id="KW-1185">Reference proteome</keyword>
<keyword evidence="1" id="KW-1133">Transmembrane helix</keyword>
<keyword evidence="1" id="KW-0812">Transmembrane</keyword>
<dbReference type="Proteomes" id="UP001164929">
    <property type="component" value="Chromosome 14"/>
</dbReference>
<feature type="transmembrane region" description="Helical" evidence="1">
    <location>
        <begin position="63"/>
        <end position="80"/>
    </location>
</feature>
<feature type="signal peptide" evidence="2">
    <location>
        <begin position="1"/>
        <end position="23"/>
    </location>
</feature>
<evidence type="ECO:0000313" key="3">
    <source>
        <dbReference type="EMBL" id="KAJ6971868.1"/>
    </source>
</evidence>